<evidence type="ECO:0000313" key="2">
    <source>
        <dbReference type="Proteomes" id="UP000251075"/>
    </source>
</evidence>
<protein>
    <recommendedName>
        <fullName evidence="3">DUF2889 domain-containing protein</fullName>
    </recommendedName>
</protein>
<organism evidence="1 2">
    <name type="scientific">Paramagnetospirillum kuznetsovii</name>
    <dbReference type="NCBI Taxonomy" id="2053833"/>
    <lineage>
        <taxon>Bacteria</taxon>
        <taxon>Pseudomonadati</taxon>
        <taxon>Pseudomonadota</taxon>
        <taxon>Alphaproteobacteria</taxon>
        <taxon>Rhodospirillales</taxon>
        <taxon>Magnetospirillaceae</taxon>
        <taxon>Paramagnetospirillum</taxon>
    </lineage>
</organism>
<dbReference type="RefSeq" id="WP_112143468.1">
    <property type="nucleotide sequence ID" value="NZ_PGTO01000004.1"/>
</dbReference>
<comment type="caution">
    <text evidence="1">The sequence shown here is derived from an EMBL/GenBank/DDBJ whole genome shotgun (WGS) entry which is preliminary data.</text>
</comment>
<gene>
    <name evidence="1" type="ORF">CU669_08080</name>
</gene>
<sequence length="190" mass="20858">MMECYSMPLSSAGARRPIHTRTITIDGYSRDDGLWEIEGNLLDVKAYDLRGLYRHHIPAGEPIHDIRARIVVSDDMTVQSAEAVIDYSPFPMCGNIASAFADVVGLNLGTGFMKQLRHKFGGVHGCTHVCDLLGAMATTAFQTIYPVLRAERGDRSGRPELIDSCHAFASDGEVVARQWPTYSTRAKEAG</sequence>
<evidence type="ECO:0000313" key="1">
    <source>
        <dbReference type="EMBL" id="RAU22625.1"/>
    </source>
</evidence>
<proteinExistence type="predicted"/>
<evidence type="ECO:0008006" key="3">
    <source>
        <dbReference type="Google" id="ProtNLM"/>
    </source>
</evidence>
<dbReference type="AlphaFoldDB" id="A0A364P0H9"/>
<dbReference type="Pfam" id="PF11136">
    <property type="entry name" value="DUF2889"/>
    <property type="match status" value="1"/>
</dbReference>
<dbReference type="Proteomes" id="UP000251075">
    <property type="component" value="Unassembled WGS sequence"/>
</dbReference>
<keyword evidence="2" id="KW-1185">Reference proteome</keyword>
<name>A0A364P0H9_9PROT</name>
<accession>A0A364P0H9</accession>
<reference evidence="1 2" key="1">
    <citation type="submission" date="2017-11" db="EMBL/GenBank/DDBJ databases">
        <title>Draft genome sequence of magnetotactic bacterium Magnetospirillum kuznetsovii LBB-42.</title>
        <authorList>
            <person name="Grouzdev D.S."/>
            <person name="Rysina M.S."/>
            <person name="Baslerov R.V."/>
            <person name="Koziaeva V."/>
        </authorList>
    </citation>
    <scope>NUCLEOTIDE SEQUENCE [LARGE SCALE GENOMIC DNA]</scope>
    <source>
        <strain evidence="1 2">LBB-42</strain>
    </source>
</reference>
<dbReference type="EMBL" id="PGTO01000004">
    <property type="protein sequence ID" value="RAU22625.1"/>
    <property type="molecule type" value="Genomic_DNA"/>
</dbReference>
<dbReference type="OrthoDB" id="6862397at2"/>
<dbReference type="InterPro" id="IPR021312">
    <property type="entry name" value="DUF2889"/>
</dbReference>